<evidence type="ECO:0000256" key="3">
    <source>
        <dbReference type="ARBA" id="ARBA00022679"/>
    </source>
</evidence>
<comment type="subcellular location">
    <subcellularLocation>
        <location evidence="4">Endoplasmic reticulum</location>
    </subcellularLocation>
</comment>
<reference evidence="6 7" key="1">
    <citation type="journal article" date="2011" name="PLoS Pathog.">
        <title>Endophytic Life Strategies Decoded by Genome and Transcriptome Analyses of the Mutualistic Root Symbiont Piriformospora indica.</title>
        <authorList>
            <person name="Zuccaro A."/>
            <person name="Lahrmann U."/>
            <person name="Guldener U."/>
            <person name="Langen G."/>
            <person name="Pfiffi S."/>
            <person name="Biedenkopf D."/>
            <person name="Wong P."/>
            <person name="Samans B."/>
            <person name="Grimm C."/>
            <person name="Basiewicz M."/>
            <person name="Murat C."/>
            <person name="Martin F."/>
            <person name="Kogel K.H."/>
        </authorList>
    </citation>
    <scope>NUCLEOTIDE SEQUENCE [LARGE SCALE GENOMIC DNA]</scope>
    <source>
        <strain evidence="6 7">DSM 11827</strain>
    </source>
</reference>
<dbReference type="EMBL" id="CAFZ01000036">
    <property type="protein sequence ID" value="CCA68606.1"/>
    <property type="molecule type" value="Genomic_DNA"/>
</dbReference>
<dbReference type="PANTHER" id="PTHR43398">
    <property type="entry name" value="DOLICHOL-PHOSPHATE MANNOSYLTRANSFERASE SUBUNIT 1"/>
    <property type="match status" value="1"/>
</dbReference>
<proteinExistence type="inferred from homology"/>
<dbReference type="Proteomes" id="UP000007148">
    <property type="component" value="Unassembled WGS sequence"/>
</dbReference>
<dbReference type="EC" id="2.4.1.83" evidence="4"/>
<keyword evidence="7" id="KW-1185">Reference proteome</keyword>
<dbReference type="HOGENOM" id="CLU_033536_13_3_1"/>
<dbReference type="AlphaFoldDB" id="G4TBA6"/>
<feature type="domain" description="Glycosyltransferase 2-like" evidence="5">
    <location>
        <begin position="20"/>
        <end position="201"/>
    </location>
</feature>
<evidence type="ECO:0000259" key="5">
    <source>
        <dbReference type="Pfam" id="PF00535"/>
    </source>
</evidence>
<dbReference type="OMA" id="KCFRREV"/>
<keyword evidence="2 4" id="KW-0328">Glycosyltransferase</keyword>
<dbReference type="STRING" id="1109443.G4TBA6"/>
<dbReference type="GO" id="GO:0035269">
    <property type="term" value="P:protein O-linked glycosylation via mannose"/>
    <property type="evidence" value="ECO:0007669"/>
    <property type="project" value="TreeGrafter"/>
</dbReference>
<evidence type="ECO:0000256" key="1">
    <source>
        <dbReference type="ARBA" id="ARBA00006739"/>
    </source>
</evidence>
<dbReference type="GO" id="GO:0005789">
    <property type="term" value="C:endoplasmic reticulum membrane"/>
    <property type="evidence" value="ECO:0007669"/>
    <property type="project" value="TreeGrafter"/>
</dbReference>
<evidence type="ECO:0000313" key="6">
    <source>
        <dbReference type="EMBL" id="CCA68606.1"/>
    </source>
</evidence>
<dbReference type="GO" id="GO:0006488">
    <property type="term" value="P:dolichol-linked oligosaccharide biosynthetic process"/>
    <property type="evidence" value="ECO:0007669"/>
    <property type="project" value="TreeGrafter"/>
</dbReference>
<dbReference type="GO" id="GO:0006506">
    <property type="term" value="P:GPI anchor biosynthetic process"/>
    <property type="evidence" value="ECO:0007669"/>
    <property type="project" value="TreeGrafter"/>
</dbReference>
<comment type="caution">
    <text evidence="6">The sequence shown here is derived from an EMBL/GenBank/DDBJ whole genome shotgun (WGS) entry which is preliminary data.</text>
</comment>
<keyword evidence="4" id="KW-0256">Endoplasmic reticulum</keyword>
<dbReference type="UniPathway" id="UPA00378"/>
<evidence type="ECO:0000256" key="2">
    <source>
        <dbReference type="ARBA" id="ARBA00022676"/>
    </source>
</evidence>
<name>G4TBA6_SERID</name>
<dbReference type="InterPro" id="IPR001173">
    <property type="entry name" value="Glyco_trans_2-like"/>
</dbReference>
<dbReference type="SUPFAM" id="SSF53448">
    <property type="entry name" value="Nucleotide-diphospho-sugar transferases"/>
    <property type="match status" value="1"/>
</dbReference>
<dbReference type="Gene3D" id="3.90.550.10">
    <property type="entry name" value="Spore Coat Polysaccharide Biosynthesis Protein SpsA, Chain A"/>
    <property type="match status" value="1"/>
</dbReference>
<protein>
    <recommendedName>
        <fullName evidence="4">Dolichol-phosphate mannosyltransferase subunit 1</fullName>
        <ecNumber evidence="4">2.4.1.83</ecNumber>
    </recommendedName>
</protein>
<accession>G4TBA6</accession>
<comment type="catalytic activity">
    <reaction evidence="4">
        <text>a di-trans,poly-cis-dolichyl phosphate + GDP-alpha-D-mannose = a di-trans,poly-cis-dolichyl beta-D-mannosyl phosphate + GDP</text>
        <dbReference type="Rhea" id="RHEA:21184"/>
        <dbReference type="Rhea" id="RHEA-COMP:19498"/>
        <dbReference type="Rhea" id="RHEA-COMP:19501"/>
        <dbReference type="ChEBI" id="CHEBI:57527"/>
        <dbReference type="ChEBI" id="CHEBI:57683"/>
        <dbReference type="ChEBI" id="CHEBI:58189"/>
        <dbReference type="ChEBI" id="CHEBI:58211"/>
    </reaction>
</comment>
<dbReference type="InterPro" id="IPR039528">
    <property type="entry name" value="DPM1-like"/>
</dbReference>
<dbReference type="FunCoup" id="G4TBA6">
    <property type="interactions" value="441"/>
</dbReference>
<gene>
    <name evidence="6" type="ORF">PIIN_02470</name>
</gene>
<dbReference type="eggNOG" id="KOG2978">
    <property type="taxonomic scope" value="Eukaryota"/>
</dbReference>
<comment type="function">
    <text evidence="4">Transfers mannose from GDP-mannose to dolichol monophosphate to form dolichol phosphate mannose (Dol-P-Man) which is the mannosyl donor in pathways leading to N-glycosylation, glycosyl phosphatidylinositol membrane anchoring, and O-mannosylation of proteins.</text>
</comment>
<evidence type="ECO:0000313" key="7">
    <source>
        <dbReference type="Proteomes" id="UP000007148"/>
    </source>
</evidence>
<comment type="subunit">
    <text evidence="4">Component of the dolichol-phosphate mannose (DPM) synthase complex.</text>
</comment>
<dbReference type="InterPro" id="IPR029044">
    <property type="entry name" value="Nucleotide-diphossugar_trans"/>
</dbReference>
<keyword evidence="3 4" id="KW-0808">Transferase</keyword>
<comment type="similarity">
    <text evidence="1 4">Belongs to the glycosyltransferase 2 family.</text>
</comment>
<dbReference type="Pfam" id="PF00535">
    <property type="entry name" value="Glycos_transf_2"/>
    <property type="match status" value="1"/>
</dbReference>
<dbReference type="OrthoDB" id="2603at2759"/>
<dbReference type="InParanoid" id="G4TBA6"/>
<dbReference type="FunFam" id="3.90.550.10:FF:000082">
    <property type="entry name" value="Dolichol-phosphate mannosyltransferase subunit 1"/>
    <property type="match status" value="1"/>
</dbReference>
<dbReference type="GO" id="GO:0004582">
    <property type="term" value="F:dolichyl-phosphate beta-D-mannosyltransferase activity"/>
    <property type="evidence" value="ECO:0007669"/>
    <property type="project" value="UniProtKB-UniRule"/>
</dbReference>
<sequence length="263" mass="29115">MSVAIHMPSDDSISSSHKYSVILPTYNERKNLPVIVWLLARTFTAHSLAWEIIIVDDASPDGTQEIARQLQTVYGENHIILKPRAGKLGLGTAYIHGLNFCTGDFVIIMDADFSHHPKFIPQFIKLQQTYNLDIVTGTRYRSDSSPALSEGVTPGGVYGWDLKRKLVSRGANFLADTVLDPGVSDLTGSFRLYRIAALRHIISLTLSKGYVFQMEMMVRARALGYTVGEIPITFVDRIYGESKLGADEIVGYAKGVWALFTGV</sequence>
<organism evidence="6 7">
    <name type="scientific">Serendipita indica (strain DSM 11827)</name>
    <name type="common">Root endophyte fungus</name>
    <name type="synonym">Piriformospora indica</name>
    <dbReference type="NCBI Taxonomy" id="1109443"/>
    <lineage>
        <taxon>Eukaryota</taxon>
        <taxon>Fungi</taxon>
        <taxon>Dikarya</taxon>
        <taxon>Basidiomycota</taxon>
        <taxon>Agaricomycotina</taxon>
        <taxon>Agaricomycetes</taxon>
        <taxon>Sebacinales</taxon>
        <taxon>Serendipitaceae</taxon>
        <taxon>Serendipita</taxon>
    </lineage>
</organism>
<dbReference type="CDD" id="cd06442">
    <property type="entry name" value="DPM1_like"/>
    <property type="match status" value="1"/>
</dbReference>
<evidence type="ECO:0000256" key="4">
    <source>
        <dbReference type="RuleBase" id="RU365083"/>
    </source>
</evidence>
<comment type="pathway">
    <text evidence="4">Protein modification; protein glycosylation.</text>
</comment>
<dbReference type="PANTHER" id="PTHR43398:SF1">
    <property type="entry name" value="DOLICHOL-PHOSPHATE MANNOSYLTRANSFERASE SUBUNIT 1"/>
    <property type="match status" value="1"/>
</dbReference>